<dbReference type="GO" id="GO:0017003">
    <property type="term" value="P:protein-heme linkage"/>
    <property type="evidence" value="ECO:0007669"/>
    <property type="project" value="InterPro"/>
</dbReference>
<dbReference type="PANTHER" id="PTHR10811">
    <property type="entry name" value="FRINGE-RELATED"/>
    <property type="match status" value="1"/>
</dbReference>
<feature type="region of interest" description="Disordered" evidence="3">
    <location>
        <begin position="615"/>
        <end position="640"/>
    </location>
</feature>
<evidence type="ECO:0000256" key="2">
    <source>
        <dbReference type="ARBA" id="ARBA00023136"/>
    </source>
</evidence>
<evidence type="ECO:0000313" key="5">
    <source>
        <dbReference type="EMBL" id="CAD6205564.1"/>
    </source>
</evidence>
<organism evidence="5 6">
    <name type="scientific">Miscanthus lutarioriparius</name>
    <dbReference type="NCBI Taxonomy" id="422564"/>
    <lineage>
        <taxon>Eukaryota</taxon>
        <taxon>Viridiplantae</taxon>
        <taxon>Streptophyta</taxon>
        <taxon>Embryophyta</taxon>
        <taxon>Tracheophyta</taxon>
        <taxon>Spermatophyta</taxon>
        <taxon>Magnoliopsida</taxon>
        <taxon>Liliopsida</taxon>
        <taxon>Poales</taxon>
        <taxon>Poaceae</taxon>
        <taxon>PACMAD clade</taxon>
        <taxon>Panicoideae</taxon>
        <taxon>Andropogonodae</taxon>
        <taxon>Andropogoneae</taxon>
        <taxon>Saccharinae</taxon>
        <taxon>Miscanthus</taxon>
    </lineage>
</organism>
<dbReference type="Pfam" id="PF04646">
    <property type="entry name" value="DUF604"/>
    <property type="match status" value="1"/>
</dbReference>
<keyword evidence="2 4" id="KW-0472">Membrane</keyword>
<dbReference type="Gene3D" id="3.90.550.50">
    <property type="match status" value="1"/>
</dbReference>
<dbReference type="GO" id="GO:0020037">
    <property type="term" value="F:heme binding"/>
    <property type="evidence" value="ECO:0007669"/>
    <property type="project" value="InterPro"/>
</dbReference>
<dbReference type="Gene3D" id="2.40.50.140">
    <property type="entry name" value="Nucleic acid-binding proteins"/>
    <property type="match status" value="1"/>
</dbReference>
<feature type="compositionally biased region" description="Basic residues" evidence="3">
    <location>
        <begin position="631"/>
        <end position="640"/>
    </location>
</feature>
<dbReference type="AlphaFoldDB" id="A0A811MA38"/>
<dbReference type="InterPro" id="IPR012340">
    <property type="entry name" value="NA-bd_OB-fold"/>
</dbReference>
<comment type="caution">
    <text evidence="5">The sequence shown here is derived from an EMBL/GenBank/DDBJ whole genome shotgun (WGS) entry which is preliminary data.</text>
</comment>
<feature type="transmembrane region" description="Helical" evidence="4">
    <location>
        <begin position="34"/>
        <end position="54"/>
    </location>
</feature>
<dbReference type="SUPFAM" id="SSF82093">
    <property type="entry name" value="Heme chaperone CcmE"/>
    <property type="match status" value="1"/>
</dbReference>
<dbReference type="FunFam" id="3.90.550.50:FF:000026">
    <property type="entry name" value="Glycoprotein-N-acetylgalactosamine 3-beta-galactosyltransferase 1"/>
    <property type="match status" value="1"/>
</dbReference>
<evidence type="ECO:0000256" key="3">
    <source>
        <dbReference type="SAM" id="MobiDB-lite"/>
    </source>
</evidence>
<accession>A0A811MA38</accession>
<dbReference type="EMBL" id="CAJGYO010000001">
    <property type="protein sequence ID" value="CAD6205564.1"/>
    <property type="molecule type" value="Genomic_DNA"/>
</dbReference>
<dbReference type="Proteomes" id="UP000604825">
    <property type="component" value="Unassembled WGS sequence"/>
</dbReference>
<gene>
    <name evidence="5" type="ORF">NCGR_LOCUS3395</name>
</gene>
<feature type="region of interest" description="Disordered" evidence="3">
    <location>
        <begin position="1"/>
        <end position="21"/>
    </location>
</feature>
<dbReference type="Pfam" id="PF03100">
    <property type="entry name" value="CcmE"/>
    <property type="match status" value="1"/>
</dbReference>
<sequence length="640" mass="70311">MPKPHYAASSPPHPPPQQPPLLPLALVPPRQCPLAAAVLALLSLLLATGLWLLLVLSPSQGAPPAASEHSALSDARAVAAAEGPGAASPLSLGHIVFGIAGSAHLWPRRREHVRLWWDPAAMRGNVWLDAGAPAAPGPSAPWEGSLPPIRVSEDTSRFRYTNPTGHPSGLRIARIAAEAVRLVGGGAGARWVVLVDDDTVLCADNLVAVLSKYDWREMVYVGAPSESHSANTDFSHSMAFGGGGVALSFPLAAALAQTLDVCIERYPKLYGSDDRLHACITELGVPLSREYGFHQWDIRGNAHGLLASHPIVPFISIHHVELVDPIYPGLNSLESLELFTKAMKMEPMSFLQRSICYDQSQKLTFAISLGYVVEVYPNVLLPRDLERSQRTYIAYNRMSQRNEFDFDTRDVQKSLCKKPILFYLKDVWKDGNITRGSYARSSARDDLKRKVFCFRSPPLPDIDEIQVSSSPLSKRWHLDQLVFYVTPTDMLAKFTVDPSKSRVRLGGLVLEGSVAHPSPSSLEIESVVTDLITNVLVRCEGALPGLFREGHSVVVEGLLKLFTGDLRRRDDGRKVTKKARECACFLRGTEVLAKHDEKYMQKEVSEALERNKKRLEAEAARPAAQGSTMVMRRRKAKASS</sequence>
<dbReference type="GO" id="GO:0005886">
    <property type="term" value="C:plasma membrane"/>
    <property type="evidence" value="ECO:0007669"/>
    <property type="project" value="InterPro"/>
</dbReference>
<comment type="subcellular location">
    <subcellularLocation>
        <location evidence="1">Membrane</location>
    </subcellularLocation>
</comment>
<feature type="compositionally biased region" description="Pro residues" evidence="3">
    <location>
        <begin position="11"/>
        <end position="21"/>
    </location>
</feature>
<feature type="compositionally biased region" description="Low complexity" evidence="3">
    <location>
        <begin position="1"/>
        <end position="10"/>
    </location>
</feature>
<evidence type="ECO:0000256" key="1">
    <source>
        <dbReference type="ARBA" id="ARBA00004370"/>
    </source>
</evidence>
<evidence type="ECO:0000256" key="4">
    <source>
        <dbReference type="SAM" id="Phobius"/>
    </source>
</evidence>
<dbReference type="InterPro" id="IPR004329">
    <property type="entry name" value="CcmE"/>
</dbReference>
<dbReference type="GO" id="GO:0017004">
    <property type="term" value="P:cytochrome complex assembly"/>
    <property type="evidence" value="ECO:0007669"/>
    <property type="project" value="InterPro"/>
</dbReference>
<reference evidence="5" key="1">
    <citation type="submission" date="2020-10" db="EMBL/GenBank/DDBJ databases">
        <authorList>
            <person name="Han B."/>
            <person name="Lu T."/>
            <person name="Zhao Q."/>
            <person name="Huang X."/>
            <person name="Zhao Y."/>
        </authorList>
    </citation>
    <scope>NUCLEOTIDE SEQUENCE</scope>
</reference>
<dbReference type="OrthoDB" id="421979at2759"/>
<proteinExistence type="predicted"/>
<dbReference type="InterPro" id="IPR036127">
    <property type="entry name" value="CcmE-like_sf"/>
</dbReference>
<evidence type="ECO:0000313" key="6">
    <source>
        <dbReference type="Proteomes" id="UP000604825"/>
    </source>
</evidence>
<dbReference type="InterPro" id="IPR006740">
    <property type="entry name" value="DUF604"/>
</dbReference>
<protein>
    <submittedName>
        <fullName evidence="5">Uncharacterized protein</fullName>
    </submittedName>
</protein>
<name>A0A811MA38_9POAL</name>
<keyword evidence="4" id="KW-0812">Transmembrane</keyword>
<keyword evidence="6" id="KW-1185">Reference proteome</keyword>
<keyword evidence="4" id="KW-1133">Transmembrane helix</keyword>